<dbReference type="EMBL" id="UINC01019173">
    <property type="protein sequence ID" value="SVA81052.1"/>
    <property type="molecule type" value="Genomic_DNA"/>
</dbReference>
<dbReference type="PANTHER" id="PTHR11620">
    <property type="entry name" value="60S RIBOSOMAL PROTEIN L23A"/>
    <property type="match status" value="1"/>
</dbReference>
<name>A0A381YWM9_9ZZZZ</name>
<dbReference type="InterPro" id="IPR012678">
    <property type="entry name" value="Ribosomal_uL23/eL15/eS24_sf"/>
</dbReference>
<dbReference type="GO" id="GO:1990904">
    <property type="term" value="C:ribonucleoprotein complex"/>
    <property type="evidence" value="ECO:0007669"/>
    <property type="project" value="UniProtKB-KW"/>
</dbReference>
<dbReference type="PROSITE" id="PS00050">
    <property type="entry name" value="RIBOSOMAL_L23"/>
    <property type="match status" value="1"/>
</dbReference>
<dbReference type="InterPro" id="IPR001014">
    <property type="entry name" value="Ribosomal_uL23_CS"/>
</dbReference>
<dbReference type="SUPFAM" id="SSF54189">
    <property type="entry name" value="Ribosomal proteins S24e, L23 and L15e"/>
    <property type="match status" value="1"/>
</dbReference>
<dbReference type="NCBIfam" id="NF004359">
    <property type="entry name" value="PRK05738.1-3"/>
    <property type="match status" value="1"/>
</dbReference>
<sequence length="93" mass="10534">MSILLEPKVTEKSSMIGELNNQYVFKVSKNATKPEIKKAVELMFEGAEVESVQVTNVKGKRKIFKRLPGQRANWKKAYIKLKPGFDIDFMGTG</sequence>
<evidence type="ECO:0000256" key="3">
    <source>
        <dbReference type="ARBA" id="ARBA00022884"/>
    </source>
</evidence>
<dbReference type="FunFam" id="3.30.70.330:FF:000001">
    <property type="entry name" value="50S ribosomal protein L23"/>
    <property type="match status" value="1"/>
</dbReference>
<evidence type="ECO:0000256" key="1">
    <source>
        <dbReference type="ARBA" id="ARBA00006700"/>
    </source>
</evidence>
<evidence type="ECO:0008006" key="7">
    <source>
        <dbReference type="Google" id="ProtNLM"/>
    </source>
</evidence>
<dbReference type="GO" id="GO:0006412">
    <property type="term" value="P:translation"/>
    <property type="evidence" value="ECO:0007669"/>
    <property type="project" value="InterPro"/>
</dbReference>
<dbReference type="InterPro" id="IPR012677">
    <property type="entry name" value="Nucleotide-bd_a/b_plait_sf"/>
</dbReference>
<keyword evidence="4" id="KW-0689">Ribosomal protein</keyword>
<gene>
    <name evidence="6" type="ORF">METZ01_LOCUS133906</name>
</gene>
<keyword evidence="3" id="KW-0694">RNA-binding</keyword>
<dbReference type="GO" id="GO:0003735">
    <property type="term" value="F:structural constituent of ribosome"/>
    <property type="evidence" value="ECO:0007669"/>
    <property type="project" value="InterPro"/>
</dbReference>
<keyword evidence="2" id="KW-0699">rRNA-binding</keyword>
<organism evidence="6">
    <name type="scientific">marine metagenome</name>
    <dbReference type="NCBI Taxonomy" id="408172"/>
    <lineage>
        <taxon>unclassified sequences</taxon>
        <taxon>metagenomes</taxon>
        <taxon>ecological metagenomes</taxon>
    </lineage>
</organism>
<accession>A0A381YWM9</accession>
<protein>
    <recommendedName>
        <fullName evidence="7">50S ribosomal protein L23</fullName>
    </recommendedName>
</protein>
<dbReference type="InterPro" id="IPR013025">
    <property type="entry name" value="Ribosomal_uL23-like"/>
</dbReference>
<dbReference type="NCBIfam" id="NF004363">
    <property type="entry name" value="PRK05738.2-4"/>
    <property type="match status" value="1"/>
</dbReference>
<dbReference type="AlphaFoldDB" id="A0A381YWM9"/>
<evidence type="ECO:0000256" key="2">
    <source>
        <dbReference type="ARBA" id="ARBA00022730"/>
    </source>
</evidence>
<comment type="similarity">
    <text evidence="1">Belongs to the universal ribosomal protein uL23 family.</text>
</comment>
<evidence type="ECO:0000256" key="5">
    <source>
        <dbReference type="ARBA" id="ARBA00023274"/>
    </source>
</evidence>
<dbReference type="Gene3D" id="3.30.70.330">
    <property type="match status" value="1"/>
</dbReference>
<dbReference type="GO" id="GO:0019843">
    <property type="term" value="F:rRNA binding"/>
    <property type="evidence" value="ECO:0007669"/>
    <property type="project" value="UniProtKB-KW"/>
</dbReference>
<dbReference type="GO" id="GO:0005840">
    <property type="term" value="C:ribosome"/>
    <property type="evidence" value="ECO:0007669"/>
    <property type="project" value="UniProtKB-KW"/>
</dbReference>
<dbReference type="Pfam" id="PF00276">
    <property type="entry name" value="Ribosomal_L23"/>
    <property type="match status" value="1"/>
</dbReference>
<keyword evidence="5" id="KW-0687">Ribonucleoprotein</keyword>
<reference evidence="6" key="1">
    <citation type="submission" date="2018-05" db="EMBL/GenBank/DDBJ databases">
        <authorList>
            <person name="Lanie J.A."/>
            <person name="Ng W.-L."/>
            <person name="Kazmierczak K.M."/>
            <person name="Andrzejewski T.M."/>
            <person name="Davidsen T.M."/>
            <person name="Wayne K.J."/>
            <person name="Tettelin H."/>
            <person name="Glass J.I."/>
            <person name="Rusch D."/>
            <person name="Podicherti R."/>
            <person name="Tsui H.-C.T."/>
            <person name="Winkler M.E."/>
        </authorList>
    </citation>
    <scope>NUCLEOTIDE SEQUENCE</scope>
</reference>
<dbReference type="HAMAP" id="MF_01369_B">
    <property type="entry name" value="Ribosomal_uL23_B"/>
    <property type="match status" value="1"/>
</dbReference>
<evidence type="ECO:0000256" key="4">
    <source>
        <dbReference type="ARBA" id="ARBA00022980"/>
    </source>
</evidence>
<evidence type="ECO:0000313" key="6">
    <source>
        <dbReference type="EMBL" id="SVA81052.1"/>
    </source>
</evidence>
<proteinExistence type="inferred from homology"/>